<evidence type="ECO:0000313" key="1">
    <source>
        <dbReference type="EMBL" id="GAA0659580.1"/>
    </source>
</evidence>
<accession>A0ABN1HMX9</accession>
<keyword evidence="2" id="KW-1185">Reference proteome</keyword>
<reference evidence="1 2" key="1">
    <citation type="journal article" date="2019" name="Int. J. Syst. Evol. Microbiol.">
        <title>The Global Catalogue of Microorganisms (GCM) 10K type strain sequencing project: providing services to taxonomists for standard genome sequencing and annotation.</title>
        <authorList>
            <consortium name="The Broad Institute Genomics Platform"/>
            <consortium name="The Broad Institute Genome Sequencing Center for Infectious Disease"/>
            <person name="Wu L."/>
            <person name="Ma J."/>
        </authorList>
    </citation>
    <scope>NUCLEOTIDE SEQUENCE [LARGE SCALE GENOMIC DNA]</scope>
    <source>
        <strain evidence="1 2">JCM 10367</strain>
    </source>
</reference>
<dbReference type="EMBL" id="BAAAGU010000048">
    <property type="protein sequence ID" value="GAA0659580.1"/>
    <property type="molecule type" value="Genomic_DNA"/>
</dbReference>
<evidence type="ECO:0000313" key="2">
    <source>
        <dbReference type="Proteomes" id="UP001500724"/>
    </source>
</evidence>
<dbReference type="Proteomes" id="UP001500724">
    <property type="component" value="Unassembled WGS sequence"/>
</dbReference>
<gene>
    <name evidence="1" type="ORF">GCM10009535_43640</name>
</gene>
<protein>
    <submittedName>
        <fullName evidence="1">Uncharacterized protein</fullName>
    </submittedName>
</protein>
<organism evidence="1 2">
    <name type="scientific">Streptomyces thermocarboxydovorans</name>
    <dbReference type="NCBI Taxonomy" id="59298"/>
    <lineage>
        <taxon>Bacteria</taxon>
        <taxon>Bacillati</taxon>
        <taxon>Actinomycetota</taxon>
        <taxon>Actinomycetes</taxon>
        <taxon>Kitasatosporales</taxon>
        <taxon>Streptomycetaceae</taxon>
        <taxon>Streptomyces</taxon>
    </lineage>
</organism>
<name>A0ABN1HMX9_9ACTN</name>
<sequence>MVSGGAAGRRGAVTALRGILTEQVDQLHVLFNNCCGDAAVRSAETMTRLLGLSATAAAEP</sequence>
<proteinExistence type="predicted"/>
<comment type="caution">
    <text evidence="1">The sequence shown here is derived from an EMBL/GenBank/DDBJ whole genome shotgun (WGS) entry which is preliminary data.</text>
</comment>